<organism evidence="2 3">
    <name type="scientific">Rubricoccus marinus</name>
    <dbReference type="NCBI Taxonomy" id="716817"/>
    <lineage>
        <taxon>Bacteria</taxon>
        <taxon>Pseudomonadati</taxon>
        <taxon>Rhodothermota</taxon>
        <taxon>Rhodothermia</taxon>
        <taxon>Rhodothermales</taxon>
        <taxon>Rubricoccaceae</taxon>
        <taxon>Rubricoccus</taxon>
    </lineage>
</organism>
<dbReference type="EMBL" id="MQWB01000001">
    <property type="protein sequence ID" value="OZC02349.1"/>
    <property type="molecule type" value="Genomic_DNA"/>
</dbReference>
<proteinExistence type="predicted"/>
<dbReference type="Proteomes" id="UP000216446">
    <property type="component" value="Unassembled WGS sequence"/>
</dbReference>
<accession>A0A259TX57</accession>
<dbReference type="OrthoDB" id="5524298at2"/>
<dbReference type="InterPro" id="IPR026444">
    <property type="entry name" value="Secre_tail"/>
</dbReference>
<evidence type="ECO:0000259" key="1">
    <source>
        <dbReference type="Pfam" id="PF18962"/>
    </source>
</evidence>
<name>A0A259TX57_9BACT</name>
<dbReference type="NCBIfam" id="TIGR04183">
    <property type="entry name" value="Por_Secre_tail"/>
    <property type="match status" value="1"/>
</dbReference>
<dbReference type="AlphaFoldDB" id="A0A259TX57"/>
<reference evidence="2 3" key="1">
    <citation type="submission" date="2016-11" db="EMBL/GenBank/DDBJ databases">
        <title>Study of marine rhodopsin-containing bacteria.</title>
        <authorList>
            <person name="Yoshizawa S."/>
            <person name="Kumagai Y."/>
            <person name="Kogure K."/>
        </authorList>
    </citation>
    <scope>NUCLEOTIDE SEQUENCE [LARGE SCALE GENOMIC DNA]</scope>
    <source>
        <strain evidence="2 3">SG-29</strain>
    </source>
</reference>
<dbReference type="RefSeq" id="WP_094546509.1">
    <property type="nucleotide sequence ID" value="NZ_MQWB01000001.1"/>
</dbReference>
<evidence type="ECO:0000313" key="3">
    <source>
        <dbReference type="Proteomes" id="UP000216446"/>
    </source>
</evidence>
<comment type="caution">
    <text evidence="2">The sequence shown here is derived from an EMBL/GenBank/DDBJ whole genome shotgun (WGS) entry which is preliminary data.</text>
</comment>
<feature type="domain" description="Secretion system C-terminal sorting" evidence="1">
    <location>
        <begin position="529"/>
        <end position="600"/>
    </location>
</feature>
<gene>
    <name evidence="2" type="ORF">BSZ36_04775</name>
</gene>
<protein>
    <recommendedName>
        <fullName evidence="1">Secretion system C-terminal sorting domain-containing protein</fullName>
    </recommendedName>
</protein>
<sequence length="607" mass="62983">MTSFTVDTDGDYDVTVLEPINDPAFPGTDDTGLIVYETSFDPANACTNLVGIGNEIAGSGLTVTLDDATNYVLVVFGVFGTEDDYEVRIQGPAATVVTVPQPVLTTELNGVRDYRVLALPTGGTYDDLLAPLWTQGFQNSDDPAGGCSAYDYAETAASFEGGYTCFTDQNATWQRGRGAYVYVYADDDLTTPTVIDGGFPKTLSVDDPGFADDGAPFTFPVAGDADPILTYTNNPGVPSYQEGWNLLGNPLTAGMDWDETVRGGGLTPTIYVLDPNYFGGDYRTWTANIGGDLPGGVVPAFQGFFAKAVAANPTLTVPVAAVVAPGPNVYGKDASSAPLRFELSLNGEPVSAAFVAAAPEAALGLDTQDAYRLTPAAYPRTVLSTHTVGDAEATPLALNALPAEATGEIEMALEVAAEGHGAGPLALTLAWSGALPEGWTAEIVDRELQTTVALTEGGTYAFEMDVLQGDAKARPAGLGLALGADAAPQAKSAGAAVTSGERFVLRVTPQSVTTGTDAPEAPSLAVSSVWPNPASRRAEIKVSVPSPEHVRVSVHDALGREVAVAYDAELAASADVALDLSPLAVGVYAVRVVGTSFQTVRSMTVVR</sequence>
<dbReference type="Pfam" id="PF18962">
    <property type="entry name" value="Por_Secre_tail"/>
    <property type="match status" value="1"/>
</dbReference>
<evidence type="ECO:0000313" key="2">
    <source>
        <dbReference type="EMBL" id="OZC02349.1"/>
    </source>
</evidence>
<dbReference type="InParanoid" id="A0A259TX57"/>
<keyword evidence="3" id="KW-1185">Reference proteome</keyword>